<gene>
    <name evidence="5" type="ORF">WKW77_33330</name>
</gene>
<feature type="domain" description="M23ase beta-sheet core" evidence="4">
    <location>
        <begin position="71"/>
        <end position="165"/>
    </location>
</feature>
<dbReference type="InterPro" id="IPR011055">
    <property type="entry name" value="Dup_hybrid_motif"/>
</dbReference>
<accession>A0ABU8VQN9</accession>
<dbReference type="Pfam" id="PF01551">
    <property type="entry name" value="Peptidase_M23"/>
    <property type="match status" value="1"/>
</dbReference>
<dbReference type="InterPro" id="IPR050570">
    <property type="entry name" value="Cell_wall_metabolism_enzyme"/>
</dbReference>
<dbReference type="PANTHER" id="PTHR21666:SF263">
    <property type="entry name" value="MUREIN HYDROLASE ACTIVATOR NLPD"/>
    <property type="match status" value="1"/>
</dbReference>
<dbReference type="RefSeq" id="WP_340361175.1">
    <property type="nucleotide sequence ID" value="NZ_JBBKZU010000027.1"/>
</dbReference>
<comment type="caution">
    <text evidence="5">The sequence shown here is derived from an EMBL/GenBank/DDBJ whole genome shotgun (WGS) entry which is preliminary data.</text>
</comment>
<dbReference type="Proteomes" id="UP001365846">
    <property type="component" value="Unassembled WGS sequence"/>
</dbReference>
<evidence type="ECO:0000256" key="1">
    <source>
        <dbReference type="ARBA" id="ARBA00038420"/>
    </source>
</evidence>
<feature type="region of interest" description="Disordered" evidence="2">
    <location>
        <begin position="29"/>
        <end position="54"/>
    </location>
</feature>
<dbReference type="EMBL" id="JBBKZU010000027">
    <property type="protein sequence ID" value="MEJ8815982.1"/>
    <property type="molecule type" value="Genomic_DNA"/>
</dbReference>
<dbReference type="SUPFAM" id="SSF51261">
    <property type="entry name" value="Duplicated hybrid motif"/>
    <property type="match status" value="1"/>
</dbReference>
<evidence type="ECO:0000256" key="3">
    <source>
        <dbReference type="SAM" id="SignalP"/>
    </source>
</evidence>
<dbReference type="PANTHER" id="PTHR21666">
    <property type="entry name" value="PEPTIDASE-RELATED"/>
    <property type="match status" value="1"/>
</dbReference>
<comment type="similarity">
    <text evidence="1">Belongs to the E.coli NlpD/Haemophilus LppB family.</text>
</comment>
<keyword evidence="6" id="KW-1185">Reference proteome</keyword>
<evidence type="ECO:0000259" key="4">
    <source>
        <dbReference type="Pfam" id="PF01551"/>
    </source>
</evidence>
<reference evidence="5 6" key="1">
    <citation type="submission" date="2024-03" db="EMBL/GenBank/DDBJ databases">
        <title>Novel species of the genus Variovorax.</title>
        <authorList>
            <person name="Liu Q."/>
            <person name="Xin Y.-H."/>
        </authorList>
    </citation>
    <scope>NUCLEOTIDE SEQUENCE [LARGE SCALE GENOMIC DNA]</scope>
    <source>
        <strain evidence="5 6">KACC 18899</strain>
    </source>
</reference>
<dbReference type="InterPro" id="IPR016047">
    <property type="entry name" value="M23ase_b-sheet_dom"/>
</dbReference>
<evidence type="ECO:0000313" key="6">
    <source>
        <dbReference type="Proteomes" id="UP001365846"/>
    </source>
</evidence>
<feature type="chain" id="PRO_5046552680" evidence="3">
    <location>
        <begin position="23"/>
        <end position="177"/>
    </location>
</feature>
<organism evidence="5 6">
    <name type="scientific">Variovorax ureilyticus</name>
    <dbReference type="NCBI Taxonomy" id="1836198"/>
    <lineage>
        <taxon>Bacteria</taxon>
        <taxon>Pseudomonadati</taxon>
        <taxon>Pseudomonadota</taxon>
        <taxon>Betaproteobacteria</taxon>
        <taxon>Burkholderiales</taxon>
        <taxon>Comamonadaceae</taxon>
        <taxon>Variovorax</taxon>
    </lineage>
</organism>
<evidence type="ECO:0000256" key="2">
    <source>
        <dbReference type="SAM" id="MobiDB-lite"/>
    </source>
</evidence>
<dbReference type="CDD" id="cd12797">
    <property type="entry name" value="M23_peptidase"/>
    <property type="match status" value="1"/>
</dbReference>
<evidence type="ECO:0000313" key="5">
    <source>
        <dbReference type="EMBL" id="MEJ8815982.1"/>
    </source>
</evidence>
<name>A0ABU8VQN9_9BURK</name>
<protein>
    <submittedName>
        <fullName evidence="5">Peptidoglycan DD-metalloendopeptidase family protein</fullName>
    </submittedName>
</protein>
<keyword evidence="3" id="KW-0732">Signal</keyword>
<feature type="signal peptide" evidence="3">
    <location>
        <begin position="1"/>
        <end position="22"/>
    </location>
</feature>
<dbReference type="Gene3D" id="2.70.70.10">
    <property type="entry name" value="Glucose Permease (Domain IIA)"/>
    <property type="match status" value="1"/>
</dbReference>
<sequence length="177" mass="18574">MQVQPYLLRAVVAATAAASLVACTTTTPKVHGPAAGLPPVTVRPTPPAPKPQATFVRPASGRTISPFDGTRNKGIDIAGNMGDPVIAAADGRVVYVGGELPGYGNMVLVKHNDTFLTAYALAQTILVKENELVRQGQKIAEIGNSGADGVKLHFEVRRKGVAVDPEPYLSSDSHEPR</sequence>
<proteinExistence type="inferred from homology"/>